<comment type="caution">
    <text evidence="1">The sequence shown here is derived from an EMBL/GenBank/DDBJ whole genome shotgun (WGS) entry which is preliminary data.</text>
</comment>
<keyword evidence="2" id="KW-1185">Reference proteome</keyword>
<accession>A0A919XWW4</accession>
<sequence length="149" mass="16446">MGKMNILIVLFILLTGCSSPPEESSPFSVSISAPEQVLVDEDFAITAQLTHSGEPEESYVLEGRENIFYFLIKNSEGNLVNSLAIHDLGLVRTASGNILAEEDYIYKFKEPGTYIISAVAEFSWIQGDERSSYSLETELKRITVASSSE</sequence>
<reference evidence="1 2" key="1">
    <citation type="submission" date="2021-03" db="EMBL/GenBank/DDBJ databases">
        <title>Antimicrobial resistance genes in bacteria isolated from Japanese honey, and their potential for conferring macrolide and lincosamide resistance in the American foulbrood pathogen Paenibacillus larvae.</title>
        <authorList>
            <person name="Okamoto M."/>
            <person name="Kumagai M."/>
            <person name="Kanamori H."/>
            <person name="Takamatsu D."/>
        </authorList>
    </citation>
    <scope>NUCLEOTIDE SEQUENCE [LARGE SCALE GENOMIC DNA]</scope>
    <source>
        <strain evidence="1 2">J41TS12</strain>
    </source>
</reference>
<protein>
    <recommendedName>
        <fullName evidence="3">YtkA-like domain-containing protein</fullName>
    </recommendedName>
</protein>
<gene>
    <name evidence="1" type="ORF">J41TS12_43850</name>
</gene>
<dbReference type="PROSITE" id="PS51257">
    <property type="entry name" value="PROKAR_LIPOPROTEIN"/>
    <property type="match status" value="1"/>
</dbReference>
<dbReference type="Proteomes" id="UP000681162">
    <property type="component" value="Unassembled WGS sequence"/>
</dbReference>
<organism evidence="1 2">
    <name type="scientific">Paenibacillus antibioticophila</name>
    <dbReference type="NCBI Taxonomy" id="1274374"/>
    <lineage>
        <taxon>Bacteria</taxon>
        <taxon>Bacillati</taxon>
        <taxon>Bacillota</taxon>
        <taxon>Bacilli</taxon>
        <taxon>Bacillales</taxon>
        <taxon>Paenibacillaceae</taxon>
        <taxon>Paenibacillus</taxon>
    </lineage>
</organism>
<dbReference type="RefSeq" id="WP_212942845.1">
    <property type="nucleotide sequence ID" value="NZ_BORR01000023.1"/>
</dbReference>
<name>A0A919XWW4_9BACL</name>
<proteinExistence type="predicted"/>
<dbReference type="EMBL" id="BORR01000023">
    <property type="protein sequence ID" value="GIO39524.1"/>
    <property type="molecule type" value="Genomic_DNA"/>
</dbReference>
<evidence type="ECO:0000313" key="2">
    <source>
        <dbReference type="Proteomes" id="UP000681162"/>
    </source>
</evidence>
<evidence type="ECO:0000313" key="1">
    <source>
        <dbReference type="EMBL" id="GIO39524.1"/>
    </source>
</evidence>
<evidence type="ECO:0008006" key="3">
    <source>
        <dbReference type="Google" id="ProtNLM"/>
    </source>
</evidence>
<dbReference type="AlphaFoldDB" id="A0A919XWW4"/>